<dbReference type="InterPro" id="IPR032678">
    <property type="entry name" value="tRNA-synt_1_cat_dom"/>
</dbReference>
<dbReference type="SMART" id="SM00840">
    <property type="entry name" value="DALR_2"/>
    <property type="match status" value="1"/>
</dbReference>
<dbReference type="GO" id="GO:0004817">
    <property type="term" value="F:cysteine-tRNA ligase activity"/>
    <property type="evidence" value="ECO:0007669"/>
    <property type="project" value="UniProtKB-UniRule"/>
</dbReference>
<evidence type="ECO:0000256" key="4">
    <source>
        <dbReference type="ARBA" id="ARBA00022490"/>
    </source>
</evidence>
<dbReference type="InterPro" id="IPR015273">
    <property type="entry name" value="Cys-tRNA-synt_Ia_DALR"/>
</dbReference>
<evidence type="ECO:0000256" key="2">
    <source>
        <dbReference type="ARBA" id="ARBA00005594"/>
    </source>
</evidence>
<evidence type="ECO:0000313" key="16">
    <source>
        <dbReference type="Proteomes" id="UP000325286"/>
    </source>
</evidence>
<comment type="cofactor">
    <cofactor evidence="12">
        <name>Zn(2+)</name>
        <dbReference type="ChEBI" id="CHEBI:29105"/>
    </cofactor>
    <text evidence="12">Binds 1 zinc ion per subunit.</text>
</comment>
<dbReference type="PRINTS" id="PR00983">
    <property type="entry name" value="TRNASYNTHCYS"/>
</dbReference>
<keyword evidence="6 12" id="KW-0479">Metal-binding</keyword>
<dbReference type="CDD" id="cd00672">
    <property type="entry name" value="CysRS_core"/>
    <property type="match status" value="1"/>
</dbReference>
<feature type="short sequence motif" description="'HIGH' region" evidence="12">
    <location>
        <begin position="48"/>
        <end position="58"/>
    </location>
</feature>
<keyword evidence="8 12" id="KW-0862">Zinc</keyword>
<comment type="similarity">
    <text evidence="2 12">Belongs to the class-I aminoacyl-tRNA synthetase family.</text>
</comment>
<keyword evidence="4 12" id="KW-0963">Cytoplasm</keyword>
<dbReference type="InterPro" id="IPR024909">
    <property type="entry name" value="Cys-tRNA/MSH_ligase"/>
</dbReference>
<gene>
    <name evidence="12 15" type="primary">cysS</name>
    <name evidence="15" type="ORF">UC8_48790</name>
</gene>
<keyword evidence="7 12" id="KW-0547">Nucleotide-binding</keyword>
<dbReference type="PANTHER" id="PTHR10890">
    <property type="entry name" value="CYSTEINYL-TRNA SYNTHETASE"/>
    <property type="match status" value="1"/>
</dbReference>
<comment type="caution">
    <text evidence="12">Lacks conserved residue(s) required for the propagation of feature annotation.</text>
</comment>
<reference evidence="15 16" key="1">
    <citation type="submission" date="2019-08" db="EMBL/GenBank/DDBJ databases">
        <title>Deep-cultivation of Planctomycetes and their phenomic and genomic characterization uncovers novel biology.</title>
        <authorList>
            <person name="Wiegand S."/>
            <person name="Jogler M."/>
            <person name="Boedeker C."/>
            <person name="Pinto D."/>
            <person name="Vollmers J."/>
            <person name="Rivas-Marin E."/>
            <person name="Kohn T."/>
            <person name="Peeters S.H."/>
            <person name="Heuer A."/>
            <person name="Rast P."/>
            <person name="Oberbeckmann S."/>
            <person name="Bunk B."/>
            <person name="Jeske O."/>
            <person name="Meyerdierks A."/>
            <person name="Storesund J.E."/>
            <person name="Kallscheuer N."/>
            <person name="Luecker S."/>
            <person name="Lage O.M."/>
            <person name="Pohl T."/>
            <person name="Merkel B.J."/>
            <person name="Hornburger P."/>
            <person name="Mueller R.-W."/>
            <person name="Bruemmer F."/>
            <person name="Labrenz M."/>
            <person name="Spormann A.M."/>
            <person name="Op den Camp H."/>
            <person name="Overmann J."/>
            <person name="Amann R."/>
            <person name="Jetten M.S.M."/>
            <person name="Mascher T."/>
            <person name="Medema M.H."/>
            <person name="Devos D.P."/>
            <person name="Kaster A.-K."/>
            <person name="Ovreas L."/>
            <person name="Rohde M."/>
            <person name="Galperin M.Y."/>
            <person name="Jogler C."/>
        </authorList>
    </citation>
    <scope>NUCLEOTIDE SEQUENCE [LARGE SCALE GENOMIC DNA]</scope>
    <source>
        <strain evidence="15 16">UC8</strain>
    </source>
</reference>
<comment type="subunit">
    <text evidence="3 12">Monomer.</text>
</comment>
<feature type="binding site" evidence="12">
    <location>
        <position position="254"/>
    </location>
    <ligand>
        <name>Zn(2+)</name>
        <dbReference type="ChEBI" id="CHEBI:29105"/>
    </ligand>
</feature>
<dbReference type="GO" id="GO:0006423">
    <property type="term" value="P:cysteinyl-tRNA aminoacylation"/>
    <property type="evidence" value="ECO:0007669"/>
    <property type="project" value="UniProtKB-UniRule"/>
</dbReference>
<dbReference type="InterPro" id="IPR015803">
    <property type="entry name" value="Cys-tRNA-ligase"/>
</dbReference>
<keyword evidence="10 12" id="KW-0648">Protein biosynthesis</keyword>
<dbReference type="Proteomes" id="UP000325286">
    <property type="component" value="Chromosome"/>
</dbReference>
<dbReference type="GO" id="GO:0005829">
    <property type="term" value="C:cytosol"/>
    <property type="evidence" value="ECO:0007669"/>
    <property type="project" value="TreeGrafter"/>
</dbReference>
<evidence type="ECO:0000256" key="9">
    <source>
        <dbReference type="ARBA" id="ARBA00022840"/>
    </source>
</evidence>
<dbReference type="GO" id="GO:0008270">
    <property type="term" value="F:zinc ion binding"/>
    <property type="evidence" value="ECO:0007669"/>
    <property type="project" value="UniProtKB-UniRule"/>
</dbReference>
<organism evidence="15 16">
    <name type="scientific">Roseimaritima ulvae</name>
    <dbReference type="NCBI Taxonomy" id="980254"/>
    <lineage>
        <taxon>Bacteria</taxon>
        <taxon>Pseudomonadati</taxon>
        <taxon>Planctomycetota</taxon>
        <taxon>Planctomycetia</taxon>
        <taxon>Pirellulales</taxon>
        <taxon>Pirellulaceae</taxon>
        <taxon>Roseimaritima</taxon>
    </lineage>
</organism>
<dbReference type="EMBL" id="CP042914">
    <property type="protein sequence ID" value="QEG42837.1"/>
    <property type="molecule type" value="Genomic_DNA"/>
</dbReference>
<dbReference type="InterPro" id="IPR056411">
    <property type="entry name" value="CysS_C"/>
</dbReference>
<feature type="binding site" evidence="12">
    <location>
        <position position="225"/>
    </location>
    <ligand>
        <name>Zn(2+)</name>
        <dbReference type="ChEBI" id="CHEBI:29105"/>
    </ligand>
</feature>
<dbReference type="KEGG" id="rul:UC8_48790"/>
<comment type="subcellular location">
    <subcellularLocation>
        <location evidence="1 12">Cytoplasm</location>
    </subcellularLocation>
</comment>
<keyword evidence="9 12" id="KW-0067">ATP-binding</keyword>
<dbReference type="EC" id="6.1.1.16" evidence="12"/>
<feature type="binding site" evidence="12">
    <location>
        <position position="250"/>
    </location>
    <ligand>
        <name>Zn(2+)</name>
        <dbReference type="ChEBI" id="CHEBI:29105"/>
    </ligand>
</feature>
<dbReference type="InterPro" id="IPR009080">
    <property type="entry name" value="tRNAsynth_Ia_anticodon-bd"/>
</dbReference>
<dbReference type="OrthoDB" id="9815130at2"/>
<evidence type="ECO:0000256" key="13">
    <source>
        <dbReference type="SAM" id="MobiDB-lite"/>
    </source>
</evidence>
<dbReference type="GO" id="GO:0005524">
    <property type="term" value="F:ATP binding"/>
    <property type="evidence" value="ECO:0007669"/>
    <property type="project" value="UniProtKB-UniRule"/>
</dbReference>
<feature type="binding site" evidence="12">
    <location>
        <position position="46"/>
    </location>
    <ligand>
        <name>Zn(2+)</name>
        <dbReference type="ChEBI" id="CHEBI:29105"/>
    </ligand>
</feature>
<sequence>MSTAAVPQTSKSTGPTMPELRVYNTLSKTKEPFAPLHPPKVGIYLCGPTVYAEAHIGHMVGPVIFDTIKRYLTHNGYQVTLVVNITDVDDKLIAKSRERGVPMSQIATEMTADYMANLKELGVNQIDYMPRATDNMDGIIQFIQSLESQGYAYAVDGDVFFEVAKDKSYGELSNRSTDQQQGEGGGAAARKRSPSDFALWKAAKGDEPAWDSPWGRGRPGWHIECSAMSHRILGETFDIHGGGLDLMFPHHENERAQSSCCHNAPMVKYWMHNGLMRAGNKGKVGGKSDRDATTESVAEQTEGKISRSKGGGGLAELIRKQTGERLRFFLLRTHYRSTIVFNDEALAEAGTSLEAFYRFFDRFDEISGTSFYDLKPVTRRSEGDIDAGQDPVLEEVHQLREKFFAAMDDDFNTGAAISVLFDFLRTLNRHIDQSGLGKAADPNSPASATLRTAVGVLRELTAILGLFMRPAVQTTGGDDAEAELAGDLMSLLIELRKSARENKDFATSDAIRDRLAELGIALLDKKDGTSWERTK</sequence>
<dbReference type="Gene3D" id="1.20.120.1910">
    <property type="entry name" value="Cysteine-tRNA ligase, C-terminal anti-codon recognition domain"/>
    <property type="match status" value="1"/>
</dbReference>
<keyword evidence="16" id="KW-1185">Reference proteome</keyword>
<dbReference type="HAMAP" id="MF_00041">
    <property type="entry name" value="Cys_tRNA_synth"/>
    <property type="match status" value="1"/>
</dbReference>
<dbReference type="InterPro" id="IPR014729">
    <property type="entry name" value="Rossmann-like_a/b/a_fold"/>
</dbReference>
<evidence type="ECO:0000256" key="7">
    <source>
        <dbReference type="ARBA" id="ARBA00022741"/>
    </source>
</evidence>
<proteinExistence type="inferred from homology"/>
<evidence type="ECO:0000256" key="5">
    <source>
        <dbReference type="ARBA" id="ARBA00022598"/>
    </source>
</evidence>
<dbReference type="Gene3D" id="3.40.50.620">
    <property type="entry name" value="HUPs"/>
    <property type="match status" value="1"/>
</dbReference>
<dbReference type="RefSeq" id="WP_068132709.1">
    <property type="nucleotide sequence ID" value="NZ_CP042914.1"/>
</dbReference>
<feature type="domain" description="Cysteinyl-tRNA synthetase class Ia DALR" evidence="14">
    <location>
        <begin position="402"/>
        <end position="484"/>
    </location>
</feature>
<dbReference type="Pfam" id="PF01406">
    <property type="entry name" value="tRNA-synt_1e"/>
    <property type="match status" value="1"/>
</dbReference>
<protein>
    <recommendedName>
        <fullName evidence="12">Cysteine--tRNA ligase</fullName>
        <ecNumber evidence="12">6.1.1.16</ecNumber>
    </recommendedName>
    <alternativeName>
        <fullName evidence="12">Cysteinyl-tRNA synthetase</fullName>
        <shortName evidence="12">CysRS</shortName>
    </alternativeName>
</protein>
<evidence type="ECO:0000256" key="12">
    <source>
        <dbReference type="HAMAP-Rule" id="MF_00041"/>
    </source>
</evidence>
<evidence type="ECO:0000256" key="1">
    <source>
        <dbReference type="ARBA" id="ARBA00004496"/>
    </source>
</evidence>
<evidence type="ECO:0000256" key="11">
    <source>
        <dbReference type="ARBA" id="ARBA00023146"/>
    </source>
</evidence>
<dbReference type="SUPFAM" id="SSF52374">
    <property type="entry name" value="Nucleotidylyl transferase"/>
    <property type="match status" value="1"/>
</dbReference>
<dbReference type="AlphaFoldDB" id="A0A5B9QUV6"/>
<evidence type="ECO:0000313" key="15">
    <source>
        <dbReference type="EMBL" id="QEG42837.1"/>
    </source>
</evidence>
<evidence type="ECO:0000256" key="6">
    <source>
        <dbReference type="ARBA" id="ARBA00022723"/>
    </source>
</evidence>
<dbReference type="SUPFAM" id="SSF47323">
    <property type="entry name" value="Anticodon-binding domain of a subclass of class I aminoacyl-tRNA synthetases"/>
    <property type="match status" value="1"/>
</dbReference>
<comment type="catalytic activity">
    <reaction evidence="12">
        <text>tRNA(Cys) + L-cysteine + ATP = L-cysteinyl-tRNA(Cys) + AMP + diphosphate</text>
        <dbReference type="Rhea" id="RHEA:17773"/>
        <dbReference type="Rhea" id="RHEA-COMP:9661"/>
        <dbReference type="Rhea" id="RHEA-COMP:9679"/>
        <dbReference type="ChEBI" id="CHEBI:30616"/>
        <dbReference type="ChEBI" id="CHEBI:33019"/>
        <dbReference type="ChEBI" id="CHEBI:35235"/>
        <dbReference type="ChEBI" id="CHEBI:78442"/>
        <dbReference type="ChEBI" id="CHEBI:78517"/>
        <dbReference type="ChEBI" id="CHEBI:456215"/>
        <dbReference type="EC" id="6.1.1.16"/>
    </reaction>
</comment>
<keyword evidence="11 12" id="KW-0030">Aminoacyl-tRNA synthetase</keyword>
<name>A0A5B9QUV6_9BACT</name>
<dbReference type="NCBIfam" id="TIGR00435">
    <property type="entry name" value="cysS"/>
    <property type="match status" value="1"/>
</dbReference>
<feature type="region of interest" description="Disordered" evidence="13">
    <location>
        <begin position="281"/>
        <end position="311"/>
    </location>
</feature>
<dbReference type="Pfam" id="PF23493">
    <property type="entry name" value="CysS_C"/>
    <property type="match status" value="1"/>
</dbReference>
<feature type="region of interest" description="Disordered" evidence="13">
    <location>
        <begin position="171"/>
        <end position="192"/>
    </location>
</feature>
<accession>A0A5B9QUV6</accession>
<evidence type="ECO:0000259" key="14">
    <source>
        <dbReference type="SMART" id="SM00840"/>
    </source>
</evidence>
<keyword evidence="5 12" id="KW-0436">Ligase</keyword>
<dbReference type="Pfam" id="PF09190">
    <property type="entry name" value="DALR_2"/>
    <property type="match status" value="1"/>
</dbReference>
<evidence type="ECO:0000256" key="8">
    <source>
        <dbReference type="ARBA" id="ARBA00022833"/>
    </source>
</evidence>
<dbReference type="PANTHER" id="PTHR10890:SF3">
    <property type="entry name" value="CYSTEINE--TRNA LIGASE, CYTOPLASMIC"/>
    <property type="match status" value="1"/>
</dbReference>
<evidence type="ECO:0000256" key="3">
    <source>
        <dbReference type="ARBA" id="ARBA00011245"/>
    </source>
</evidence>
<evidence type="ECO:0000256" key="10">
    <source>
        <dbReference type="ARBA" id="ARBA00022917"/>
    </source>
</evidence>